<name>A0ABV3DUU6_9ACTN</name>
<evidence type="ECO:0000256" key="1">
    <source>
        <dbReference type="SAM" id="MobiDB-lite"/>
    </source>
</evidence>
<organism evidence="2 3">
    <name type="scientific">Streptodolium elevatio</name>
    <dbReference type="NCBI Taxonomy" id="3157996"/>
    <lineage>
        <taxon>Bacteria</taxon>
        <taxon>Bacillati</taxon>
        <taxon>Actinomycetota</taxon>
        <taxon>Actinomycetes</taxon>
        <taxon>Kitasatosporales</taxon>
        <taxon>Streptomycetaceae</taxon>
        <taxon>Streptodolium</taxon>
    </lineage>
</organism>
<evidence type="ECO:0000313" key="3">
    <source>
        <dbReference type="Proteomes" id="UP001551482"/>
    </source>
</evidence>
<feature type="compositionally biased region" description="Basic and acidic residues" evidence="1">
    <location>
        <begin position="311"/>
        <end position="321"/>
    </location>
</feature>
<dbReference type="Pfam" id="PF02515">
    <property type="entry name" value="CoA_transf_3"/>
    <property type="match status" value="2"/>
</dbReference>
<protein>
    <submittedName>
        <fullName evidence="2">CoA transferase</fullName>
    </submittedName>
</protein>
<dbReference type="PANTHER" id="PTHR48228">
    <property type="entry name" value="SUCCINYL-COA--D-CITRAMALATE COA-TRANSFERASE"/>
    <property type="match status" value="1"/>
</dbReference>
<dbReference type="EMBL" id="JBEZFP010000133">
    <property type="protein sequence ID" value="MEU8138649.1"/>
    <property type="molecule type" value="Genomic_DNA"/>
</dbReference>
<evidence type="ECO:0000313" key="2">
    <source>
        <dbReference type="EMBL" id="MEU8138649.1"/>
    </source>
</evidence>
<dbReference type="GO" id="GO:0016740">
    <property type="term" value="F:transferase activity"/>
    <property type="evidence" value="ECO:0007669"/>
    <property type="project" value="UniProtKB-KW"/>
</dbReference>
<dbReference type="InterPro" id="IPR050509">
    <property type="entry name" value="CoA-transferase_III"/>
</dbReference>
<dbReference type="Gene3D" id="3.40.50.10540">
    <property type="entry name" value="Crotonobetainyl-coa:carnitine coa-transferase, domain 1"/>
    <property type="match status" value="3"/>
</dbReference>
<reference evidence="2 3" key="1">
    <citation type="submission" date="2024-06" db="EMBL/GenBank/DDBJ databases">
        <title>The Natural Products Discovery Center: Release of the First 8490 Sequenced Strains for Exploring Actinobacteria Biosynthetic Diversity.</title>
        <authorList>
            <person name="Kalkreuter E."/>
            <person name="Kautsar S.A."/>
            <person name="Yang D."/>
            <person name="Bader C.D."/>
            <person name="Teijaro C.N."/>
            <person name="Fluegel L."/>
            <person name="Davis C.M."/>
            <person name="Simpson J.R."/>
            <person name="Lauterbach L."/>
            <person name="Steele A.D."/>
            <person name="Gui C."/>
            <person name="Meng S."/>
            <person name="Li G."/>
            <person name="Viehrig K."/>
            <person name="Ye F."/>
            <person name="Su P."/>
            <person name="Kiefer A.F."/>
            <person name="Nichols A."/>
            <person name="Cepeda A.J."/>
            <person name="Yan W."/>
            <person name="Fan B."/>
            <person name="Jiang Y."/>
            <person name="Adhikari A."/>
            <person name="Zheng C.-J."/>
            <person name="Schuster L."/>
            <person name="Cowan T.M."/>
            <person name="Smanski M.J."/>
            <person name="Chevrette M.G."/>
            <person name="De Carvalho L.P.S."/>
            <person name="Shen B."/>
        </authorList>
    </citation>
    <scope>NUCLEOTIDE SEQUENCE [LARGE SCALE GENOMIC DNA]</scope>
    <source>
        <strain evidence="2 3">NPDC048946</strain>
    </source>
</reference>
<feature type="region of interest" description="Disordered" evidence="1">
    <location>
        <begin position="426"/>
        <end position="469"/>
    </location>
</feature>
<dbReference type="InterPro" id="IPR044855">
    <property type="entry name" value="CoA-Trfase_III_dom3_sf"/>
</dbReference>
<comment type="caution">
    <text evidence="2">The sequence shown here is derived from an EMBL/GenBank/DDBJ whole genome shotgun (WGS) entry which is preliminary data.</text>
</comment>
<keyword evidence="2" id="KW-0808">Transferase</keyword>
<sequence length="889" mass="94919">MVRHAGRSTDSRLEAICMVPADLKVLDVSHGVAGPMTAMLLADHGASVTRIEAPGGGPLPDLPGRRVWNRGKRSAVLDLKTASGRGALYALAQDADVLVESYSPATRGRLGLDHAVLAELNPRLVHCSITGYGEGTRDSARPGYDALVAARSGLHWEKRGRPGGGINHQAGLPDPLAGIEVPAGVIEGPDRDGPLFSGVPLPSIGAFYLASVGVNAALHARERTGRGQHVRTSLRQGVFAAVIGGWQRMEHTDRPFLQTWIFDSRAPMGVFRCADGAWVHNWVPNPSWIIAMGELDSLDDASDDQVTGGGRHRDDPDRLGTEPENLVVLHHYHPLMAAAFAKFPAAEWERAGARKGTPIQIVRPPHAALSDPWWIQDGCVAEVEDPDEGPIRMVGRTYTVTGSEGRPHTGAPRPGTHTEQVLAQAGHVRATHTAATATPPRTATPSPHTATPSPPRTATPPPPEPTAPLAGVRVLDLGLAIAGPYGCQVLADMGADVVKINALHDGYWQCNHIAMTANRNKRSLALNLKDPRGLAVLRRMVANADVVQHNMRYDAAVRLGVDEDALRTIRPDLVYCHTRGFEESGPRAGLPGNDQTGAALAGVEWEDGGVDDGGRPIWSRTNFGDTGNGFLSAIGIMQALTRRARTGEGARVDTSIVYAQLLSSAAAGAYVRADGTEPDRPRLDADHYGLGALYRLYRCADDRWLCLAAVTAAHRAALAKVLTRRPHGIDPAHADANANANAETEAAVAALTTDDPRTPPDDGKLAAFLERTFAQDPADTWLRHLDEAGVPAEISSETYSLEVFDDLEMVERGWVARFDHPYVGRLETTGLGVEFSDTPGELRGPTPVVGEHSRKVLADYGFAADEVDELVAAGVVRAWDPGTPVLPGT</sequence>
<proteinExistence type="predicted"/>
<dbReference type="InterPro" id="IPR023606">
    <property type="entry name" value="CoA-Trfase_III_dom_1_sf"/>
</dbReference>
<accession>A0ABV3DUU6</accession>
<dbReference type="Proteomes" id="UP001551482">
    <property type="component" value="Unassembled WGS sequence"/>
</dbReference>
<dbReference type="SUPFAM" id="SSF89796">
    <property type="entry name" value="CoA-transferase family III (CaiB/BaiF)"/>
    <property type="match status" value="2"/>
</dbReference>
<gene>
    <name evidence="2" type="ORF">AB0C36_34770</name>
</gene>
<keyword evidence="3" id="KW-1185">Reference proteome</keyword>
<feature type="compositionally biased region" description="Low complexity" evidence="1">
    <location>
        <begin position="431"/>
        <end position="451"/>
    </location>
</feature>
<dbReference type="RefSeq" id="WP_358362263.1">
    <property type="nucleotide sequence ID" value="NZ_JBEZFP010000133.1"/>
</dbReference>
<dbReference type="InterPro" id="IPR003673">
    <property type="entry name" value="CoA-Trfase_fam_III"/>
</dbReference>
<feature type="region of interest" description="Disordered" evidence="1">
    <location>
        <begin position="300"/>
        <end position="321"/>
    </location>
</feature>
<dbReference type="PANTHER" id="PTHR48228:SF5">
    <property type="entry name" value="ALPHA-METHYLACYL-COA RACEMASE"/>
    <property type="match status" value="1"/>
</dbReference>
<feature type="compositionally biased region" description="Pro residues" evidence="1">
    <location>
        <begin position="452"/>
        <end position="466"/>
    </location>
</feature>
<dbReference type="Gene3D" id="3.30.1540.10">
    <property type="entry name" value="formyl-coa transferase, domain 3"/>
    <property type="match status" value="1"/>
</dbReference>